<sequence length="417" mass="47789">MAGKLTVSKINSLKPTDGDYRKPDGNSLYLKVNKGSGTKSWQFRYNGSYMGIGSYPALSLQNARKLAVQYKELIANGEDPRAYRDSLKGKDELLFSNVAKNYIQWKIETKSWTGQTIKKNPGYYEKDIAPIFKKRHINKIAIQELLNFFNKFKDTPTKQDKLFDILSGMFRYATYHCGLEHNIMAGLKRGEILMPEKGKRYSHIDPLRQRSWLSTLLNDMDSYRGQIQTIKALQILPYLGFRPSMIAELKWSEVYLDGTENEARPHILIEESSRMKNRKEFAQPLAKEAVEILKYMKSINGNKEHVFSSIKSKPISIGTINQAFKRMGYDGTGDKPAQTTHGFRHIISTLLHSLATEKGWSYIAIETLLQHEAQNKVQATYNTYDYFKDRCEIIDGLAECMNDIKLNSNIIKFGSNS</sequence>
<dbReference type="RefSeq" id="WP_040008262.1">
    <property type="nucleotide sequence ID" value="NZ_CP009574.1"/>
</dbReference>
<dbReference type="PROSITE" id="PS51898">
    <property type="entry name" value="TYR_RECOMBINASE"/>
    <property type="match status" value="1"/>
</dbReference>
<dbReference type="PANTHER" id="PTHR30629">
    <property type="entry name" value="PROPHAGE INTEGRASE"/>
    <property type="match status" value="1"/>
</dbReference>
<dbReference type="Gene3D" id="3.30.160.390">
    <property type="entry name" value="Integrase, DNA-binding domain"/>
    <property type="match status" value="1"/>
</dbReference>
<keyword evidence="2" id="KW-0229">DNA integration</keyword>
<dbReference type="CDD" id="cd00801">
    <property type="entry name" value="INT_P4_C"/>
    <property type="match status" value="1"/>
</dbReference>
<dbReference type="HOGENOM" id="CLU_027562_0_0_6"/>
<dbReference type="InterPro" id="IPR038488">
    <property type="entry name" value="Integrase_DNA-bd_sf"/>
</dbReference>
<dbReference type="Pfam" id="PF13356">
    <property type="entry name" value="Arm-DNA-bind_3"/>
    <property type="match status" value="1"/>
</dbReference>
<evidence type="ECO:0000256" key="1">
    <source>
        <dbReference type="ARBA" id="ARBA00008857"/>
    </source>
</evidence>
<dbReference type="GO" id="GO:0003677">
    <property type="term" value="F:DNA binding"/>
    <property type="evidence" value="ECO:0007669"/>
    <property type="project" value="UniProtKB-KW"/>
</dbReference>
<dbReference type="Pfam" id="PF00589">
    <property type="entry name" value="Phage_integrase"/>
    <property type="match status" value="1"/>
</dbReference>
<dbReference type="GO" id="GO:0006310">
    <property type="term" value="P:DNA recombination"/>
    <property type="evidence" value="ECO:0007669"/>
    <property type="project" value="UniProtKB-KW"/>
</dbReference>
<keyword evidence="4" id="KW-0233">DNA recombination</keyword>
<evidence type="ECO:0000256" key="4">
    <source>
        <dbReference type="ARBA" id="ARBA00023172"/>
    </source>
</evidence>
<keyword evidence="7" id="KW-1185">Reference proteome</keyword>
<dbReference type="InterPro" id="IPR013762">
    <property type="entry name" value="Integrase-like_cat_sf"/>
</dbReference>
<dbReference type="AlphaFoldDB" id="A0A097EN29"/>
<gene>
    <name evidence="6" type="ORF">LO80_02540</name>
</gene>
<dbReference type="InterPro" id="IPR053876">
    <property type="entry name" value="Phage_int_M"/>
</dbReference>
<evidence type="ECO:0000256" key="2">
    <source>
        <dbReference type="ARBA" id="ARBA00022908"/>
    </source>
</evidence>
<reference evidence="6 7" key="1">
    <citation type="submission" date="2014-10" db="EMBL/GenBank/DDBJ databases">
        <title>Whole genome sequence of Francisella endociliophora strain FSC1006, isolated from a laboratory culture of the marine ciliate Euplotes raikovi.</title>
        <authorList>
            <person name="Granberg M."/>
            <person name="Backman S."/>
            <person name="Lundmark E."/>
            <person name="Nilsson E."/>
            <person name="Karlsson E."/>
            <person name="Thelaus J."/>
            <person name="Ohrman C."/>
            <person name="Larkeryd A."/>
            <person name="Stenberg P."/>
        </authorList>
    </citation>
    <scope>NUCLEOTIDE SEQUENCE [LARGE SCALE GENOMIC DNA]</scope>
    <source>
        <strain evidence="6 7">FSC1006</strain>
    </source>
</reference>
<dbReference type="Proteomes" id="UP000029672">
    <property type="component" value="Chromosome"/>
</dbReference>
<dbReference type="SUPFAM" id="SSF56349">
    <property type="entry name" value="DNA breaking-rejoining enzymes"/>
    <property type="match status" value="1"/>
</dbReference>
<protein>
    <recommendedName>
        <fullName evidence="5">Tyr recombinase domain-containing protein</fullName>
    </recommendedName>
</protein>
<dbReference type="InterPro" id="IPR050808">
    <property type="entry name" value="Phage_Integrase"/>
</dbReference>
<keyword evidence="3" id="KW-0238">DNA-binding</keyword>
<evidence type="ECO:0000313" key="7">
    <source>
        <dbReference type="Proteomes" id="UP000029672"/>
    </source>
</evidence>
<dbReference type="EMBL" id="CP009574">
    <property type="protein sequence ID" value="AIT08969.1"/>
    <property type="molecule type" value="Genomic_DNA"/>
</dbReference>
<dbReference type="PANTHER" id="PTHR30629:SF2">
    <property type="entry name" value="PROPHAGE INTEGRASE INTS-RELATED"/>
    <property type="match status" value="1"/>
</dbReference>
<organism evidence="6 7">
    <name type="scientific">Candidatus Francisella endociliophora</name>
    <dbReference type="NCBI Taxonomy" id="653937"/>
    <lineage>
        <taxon>Bacteria</taxon>
        <taxon>Pseudomonadati</taxon>
        <taxon>Pseudomonadota</taxon>
        <taxon>Gammaproteobacteria</taxon>
        <taxon>Thiotrichales</taxon>
        <taxon>Francisellaceae</taxon>
        <taxon>Francisella</taxon>
    </lineage>
</organism>
<proteinExistence type="inferred from homology"/>
<dbReference type="Gene3D" id="1.10.443.10">
    <property type="entry name" value="Intergrase catalytic core"/>
    <property type="match status" value="1"/>
</dbReference>
<accession>A0A097EN29</accession>
<comment type="similarity">
    <text evidence="1">Belongs to the 'phage' integrase family.</text>
</comment>
<dbReference type="InterPro" id="IPR010998">
    <property type="entry name" value="Integrase_recombinase_N"/>
</dbReference>
<dbReference type="InterPro" id="IPR011010">
    <property type="entry name" value="DNA_brk_join_enz"/>
</dbReference>
<dbReference type="InterPro" id="IPR025166">
    <property type="entry name" value="Integrase_DNA_bind_dom"/>
</dbReference>
<dbReference type="eggNOG" id="COG0582">
    <property type="taxonomic scope" value="Bacteria"/>
</dbReference>
<dbReference type="Pfam" id="PF22022">
    <property type="entry name" value="Phage_int_M"/>
    <property type="match status" value="1"/>
</dbReference>
<dbReference type="KEGG" id="frf:LO80_02540"/>
<dbReference type="GO" id="GO:0015074">
    <property type="term" value="P:DNA integration"/>
    <property type="evidence" value="ECO:0007669"/>
    <property type="project" value="UniProtKB-KW"/>
</dbReference>
<dbReference type="Gene3D" id="1.10.150.130">
    <property type="match status" value="1"/>
</dbReference>
<evidence type="ECO:0000256" key="3">
    <source>
        <dbReference type="ARBA" id="ARBA00023125"/>
    </source>
</evidence>
<evidence type="ECO:0000313" key="6">
    <source>
        <dbReference type="EMBL" id="AIT08969.1"/>
    </source>
</evidence>
<feature type="domain" description="Tyr recombinase" evidence="5">
    <location>
        <begin position="202"/>
        <end position="395"/>
    </location>
</feature>
<dbReference type="InterPro" id="IPR002104">
    <property type="entry name" value="Integrase_catalytic"/>
</dbReference>
<dbReference type="OrthoDB" id="9795573at2"/>
<name>A0A097EN29_9GAMM</name>
<evidence type="ECO:0000259" key="5">
    <source>
        <dbReference type="PROSITE" id="PS51898"/>
    </source>
</evidence>